<dbReference type="WBParaSite" id="Hba_15577">
    <property type="protein sequence ID" value="Hba_15577"/>
    <property type="gene ID" value="Hba_15577"/>
</dbReference>
<dbReference type="Pfam" id="PF25883">
    <property type="entry name" value="F28H7_8_C"/>
    <property type="match status" value="1"/>
</dbReference>
<evidence type="ECO:0000313" key="3">
    <source>
        <dbReference type="WBParaSite" id="Hba_15577"/>
    </source>
</evidence>
<protein>
    <submittedName>
        <fullName evidence="3">Chitin-binding type-4 domain-containing protein</fullName>
    </submittedName>
</protein>
<sequence>MVFMKIVGRFAKAESIPKHWGGRLVDSNGDGMCRERLNIPTDPIPQELYWIPTVETPSLNDITCATIPAGKNKIITFVVPEHHPTYMVINRYCDRTFGMGIWYSEDPEAVDYPLEEMSDWCPDFDYPGMPTVDYLCIKVPGPGVFKLKFGNEQVGLCGH</sequence>
<organism evidence="2 3">
    <name type="scientific">Heterorhabditis bacteriophora</name>
    <name type="common">Entomopathogenic nematode worm</name>
    <dbReference type="NCBI Taxonomy" id="37862"/>
    <lineage>
        <taxon>Eukaryota</taxon>
        <taxon>Metazoa</taxon>
        <taxon>Ecdysozoa</taxon>
        <taxon>Nematoda</taxon>
        <taxon>Chromadorea</taxon>
        <taxon>Rhabditida</taxon>
        <taxon>Rhabditina</taxon>
        <taxon>Rhabditomorpha</taxon>
        <taxon>Strongyloidea</taxon>
        <taxon>Heterorhabditidae</taxon>
        <taxon>Heterorhabditis</taxon>
    </lineage>
</organism>
<dbReference type="Proteomes" id="UP000095283">
    <property type="component" value="Unplaced"/>
</dbReference>
<dbReference type="Gene3D" id="2.60.120.680">
    <property type="entry name" value="GOLD domain"/>
    <property type="match status" value="1"/>
</dbReference>
<accession>A0A1I7XD56</accession>
<evidence type="ECO:0000313" key="2">
    <source>
        <dbReference type="Proteomes" id="UP000095283"/>
    </source>
</evidence>
<dbReference type="InterPro" id="IPR058960">
    <property type="entry name" value="Ctg-1-like_C"/>
</dbReference>
<proteinExistence type="predicted"/>
<dbReference type="InterPro" id="IPR036865">
    <property type="entry name" value="CRAL-TRIO_dom_sf"/>
</dbReference>
<reference evidence="3" key="1">
    <citation type="submission" date="2016-11" db="UniProtKB">
        <authorList>
            <consortium name="WormBaseParasite"/>
        </authorList>
    </citation>
    <scope>IDENTIFICATION</scope>
</reference>
<dbReference type="AlphaFoldDB" id="A0A1I7XD56"/>
<dbReference type="Gene3D" id="3.40.525.10">
    <property type="entry name" value="CRAL-TRIO lipid binding domain"/>
    <property type="match status" value="1"/>
</dbReference>
<evidence type="ECO:0000259" key="1">
    <source>
        <dbReference type="Pfam" id="PF25883"/>
    </source>
</evidence>
<keyword evidence="2" id="KW-1185">Reference proteome</keyword>
<feature type="domain" description="Ctg-1-like C-terminal" evidence="1">
    <location>
        <begin position="48"/>
        <end position="153"/>
    </location>
</feature>
<name>A0A1I7XD56_HETBA</name>